<dbReference type="InParanoid" id="A0A540VLM6"/>
<dbReference type="InterPro" id="IPR027417">
    <property type="entry name" value="P-loop_NTPase"/>
</dbReference>
<dbReference type="GO" id="GO:0016020">
    <property type="term" value="C:membrane"/>
    <property type="evidence" value="ECO:0007669"/>
    <property type="project" value="InterPro"/>
</dbReference>
<feature type="domain" description="ABC transporter" evidence="7">
    <location>
        <begin position="5"/>
        <end position="249"/>
    </location>
</feature>
<dbReference type="PROSITE" id="PS50893">
    <property type="entry name" value="ABC_TRANSPORTER_2"/>
    <property type="match status" value="1"/>
</dbReference>
<keyword evidence="4 8" id="KW-0067">ATP-binding</keyword>
<reference evidence="8 9" key="1">
    <citation type="submission" date="2019-06" db="EMBL/GenBank/DDBJ databases">
        <title>Genome sequence of Litorilinea aerophila BAA-2444.</title>
        <authorList>
            <person name="Maclea K.S."/>
            <person name="Maurais E.G."/>
            <person name="Iannazzi L.C."/>
        </authorList>
    </citation>
    <scope>NUCLEOTIDE SEQUENCE [LARGE SCALE GENOMIC DNA]</scope>
    <source>
        <strain evidence="8 9">ATCC BAA-2444</strain>
    </source>
</reference>
<dbReference type="InterPro" id="IPR017871">
    <property type="entry name" value="ABC_transporter-like_CS"/>
</dbReference>
<evidence type="ECO:0000256" key="3">
    <source>
        <dbReference type="ARBA" id="ARBA00022741"/>
    </source>
</evidence>
<dbReference type="PANTHER" id="PTHR43166:SF6">
    <property type="entry name" value="PHOSPHONATES IMPORT ATP-BINDING PROTEIN PHNC"/>
    <property type="match status" value="1"/>
</dbReference>
<dbReference type="EMBL" id="VIGC01000002">
    <property type="protein sequence ID" value="TQE97664.1"/>
    <property type="molecule type" value="Genomic_DNA"/>
</dbReference>
<protein>
    <submittedName>
        <fullName evidence="8">Phosphonate ABC transporter ATP-binding protein</fullName>
    </submittedName>
</protein>
<name>A0A540VLM6_9CHLR</name>
<keyword evidence="9" id="KW-1185">Reference proteome</keyword>
<dbReference type="NCBIfam" id="TIGR02315">
    <property type="entry name" value="ABC_phnC"/>
    <property type="match status" value="1"/>
</dbReference>
<organism evidence="8 9">
    <name type="scientific">Litorilinea aerophila</name>
    <dbReference type="NCBI Taxonomy" id="1204385"/>
    <lineage>
        <taxon>Bacteria</taxon>
        <taxon>Bacillati</taxon>
        <taxon>Chloroflexota</taxon>
        <taxon>Caldilineae</taxon>
        <taxon>Caldilineales</taxon>
        <taxon>Caldilineaceae</taxon>
        <taxon>Litorilinea</taxon>
    </lineage>
</organism>
<dbReference type="InterPro" id="IPR003439">
    <property type="entry name" value="ABC_transporter-like_ATP-bd"/>
</dbReference>
<proteinExistence type="predicted"/>
<evidence type="ECO:0000256" key="4">
    <source>
        <dbReference type="ARBA" id="ARBA00022840"/>
    </source>
</evidence>
<sequence>MDPILRVEHLTKIYPNGVLALDDVSFTVPRGQFLAVIGLSGSGKSTLLRCINRLVEPTSGRIIFDGIDVTAANDAELRRIRRRIGMVFQHFNLVHRSTVLTNVLTGRLGYVNPVWSLFNRFPPEDIAKAREQLARVGLADKANSRADALSGGQQQRVGIARALMQDPDMILADEPVASLDPVLAHSIMQHLEEINREDGVTVICSLHFLDLVHRYADRVLALNQGRLMFDGLPEEIDDARFKEIYGQEAERVG</sequence>
<dbReference type="SUPFAM" id="SSF52540">
    <property type="entry name" value="P-loop containing nucleoside triphosphate hydrolases"/>
    <property type="match status" value="1"/>
</dbReference>
<evidence type="ECO:0000313" key="8">
    <source>
        <dbReference type="EMBL" id="TQE97664.1"/>
    </source>
</evidence>
<dbReference type="PROSITE" id="PS00211">
    <property type="entry name" value="ABC_TRANSPORTER_1"/>
    <property type="match status" value="1"/>
</dbReference>
<dbReference type="GO" id="GO:0016887">
    <property type="term" value="F:ATP hydrolysis activity"/>
    <property type="evidence" value="ECO:0007669"/>
    <property type="project" value="InterPro"/>
</dbReference>
<keyword evidence="2" id="KW-1003">Cell membrane</keyword>
<dbReference type="CDD" id="cd03256">
    <property type="entry name" value="ABC_PhnC_transporter"/>
    <property type="match status" value="1"/>
</dbReference>
<comment type="caution">
    <text evidence="8">The sequence shown here is derived from an EMBL/GenBank/DDBJ whole genome shotgun (WGS) entry which is preliminary data.</text>
</comment>
<dbReference type="SMART" id="SM00382">
    <property type="entry name" value="AAA"/>
    <property type="match status" value="1"/>
</dbReference>
<dbReference type="Gene3D" id="3.40.50.300">
    <property type="entry name" value="P-loop containing nucleotide triphosphate hydrolases"/>
    <property type="match status" value="1"/>
</dbReference>
<dbReference type="GO" id="GO:0015416">
    <property type="term" value="F:ABC-type phosphonate transporter activity"/>
    <property type="evidence" value="ECO:0007669"/>
    <property type="project" value="InterPro"/>
</dbReference>
<dbReference type="Proteomes" id="UP000317371">
    <property type="component" value="Unassembled WGS sequence"/>
</dbReference>
<dbReference type="AlphaFoldDB" id="A0A540VLM6"/>
<dbReference type="PANTHER" id="PTHR43166">
    <property type="entry name" value="AMINO ACID IMPORT ATP-BINDING PROTEIN"/>
    <property type="match status" value="1"/>
</dbReference>
<dbReference type="InterPro" id="IPR003593">
    <property type="entry name" value="AAA+_ATPase"/>
</dbReference>
<gene>
    <name evidence="8" type="primary">phnC</name>
    <name evidence="8" type="ORF">FKZ61_01985</name>
</gene>
<evidence type="ECO:0000259" key="7">
    <source>
        <dbReference type="PROSITE" id="PS50893"/>
    </source>
</evidence>
<dbReference type="InterPro" id="IPR012693">
    <property type="entry name" value="ABC_transpr_PhnC"/>
</dbReference>
<accession>A0A540VLM6</accession>
<keyword evidence="3" id="KW-0547">Nucleotide-binding</keyword>
<evidence type="ECO:0000256" key="6">
    <source>
        <dbReference type="ARBA" id="ARBA00023136"/>
    </source>
</evidence>
<keyword evidence="6" id="KW-0472">Membrane</keyword>
<evidence type="ECO:0000313" key="9">
    <source>
        <dbReference type="Proteomes" id="UP000317371"/>
    </source>
</evidence>
<dbReference type="InterPro" id="IPR050086">
    <property type="entry name" value="MetN_ABC_transporter-like"/>
</dbReference>
<keyword evidence="5" id="KW-1278">Translocase</keyword>
<evidence type="ECO:0000256" key="1">
    <source>
        <dbReference type="ARBA" id="ARBA00022448"/>
    </source>
</evidence>
<dbReference type="Pfam" id="PF00005">
    <property type="entry name" value="ABC_tran"/>
    <property type="match status" value="1"/>
</dbReference>
<dbReference type="GO" id="GO:0005524">
    <property type="term" value="F:ATP binding"/>
    <property type="evidence" value="ECO:0007669"/>
    <property type="project" value="UniProtKB-KW"/>
</dbReference>
<keyword evidence="1" id="KW-0813">Transport</keyword>
<evidence type="ECO:0000256" key="2">
    <source>
        <dbReference type="ARBA" id="ARBA00022475"/>
    </source>
</evidence>
<evidence type="ECO:0000256" key="5">
    <source>
        <dbReference type="ARBA" id="ARBA00022967"/>
    </source>
</evidence>
<dbReference type="OrthoDB" id="9802264at2"/>